<feature type="region of interest" description="Disordered" evidence="11">
    <location>
        <begin position="873"/>
        <end position="941"/>
    </location>
</feature>
<feature type="region of interest" description="Disordered" evidence="11">
    <location>
        <begin position="364"/>
        <end position="405"/>
    </location>
</feature>
<evidence type="ECO:0000313" key="12">
    <source>
        <dbReference type="EMBL" id="CAL5136365.1"/>
    </source>
</evidence>
<dbReference type="GO" id="GO:0005092">
    <property type="term" value="F:GDP-dissociation inhibitor activity"/>
    <property type="evidence" value="ECO:0007669"/>
    <property type="project" value="TreeGrafter"/>
</dbReference>
<dbReference type="GO" id="GO:0000132">
    <property type="term" value="P:establishment of mitotic spindle orientation"/>
    <property type="evidence" value="ECO:0007669"/>
    <property type="project" value="TreeGrafter"/>
</dbReference>
<feature type="compositionally biased region" description="Polar residues" evidence="11">
    <location>
        <begin position="645"/>
        <end position="660"/>
    </location>
</feature>
<reference evidence="12" key="1">
    <citation type="submission" date="2024-06" db="EMBL/GenBank/DDBJ databases">
        <authorList>
            <person name="Liu X."/>
            <person name="Lenzi L."/>
            <person name="Haldenby T S."/>
            <person name="Uol C."/>
        </authorList>
    </citation>
    <scope>NUCLEOTIDE SEQUENCE</scope>
</reference>
<keyword evidence="9" id="KW-0472">Membrane</keyword>
<feature type="region of interest" description="Disordered" evidence="11">
    <location>
        <begin position="802"/>
        <end position="858"/>
    </location>
</feature>
<feature type="compositionally biased region" description="Low complexity" evidence="11">
    <location>
        <begin position="369"/>
        <end position="379"/>
    </location>
</feature>
<sequence>MAYAKSKSTCLELAIEGERLCRAGDLNSGIHCFKHALSRGTDDLYCLSAIYCQLGNAYFCNHNYVEALEYHRWDLTLARLTKDFSGEAVASGNLGNTLKMLGKYDEATLCFIRQLEIGRQLENKQIRARALYNLGNVFQSKGKQCARNSGQTDPGEISNEAAEAQRKAVDCYKQCLGLVRELGDRPAEGRVYGNLGNTHYLLGNFQEAIKCHRERLNFANEFGDLAAQRRAYSNLGNASIFLADFASAANYYRNALRLAQQLSDMALEAQACYSLGNTYTVLRDPAKAVIYHLRHLVIARHLKDKVGEGRAHWSLSNAYTALGRYDSALRCARRHRLIARELHDDTGYMTAQLMIREVNHLMAAERQRQQQQPSPTTSPGDQNPSEHTRQRSSCSPLRTDGSCNVSEGSAAVPWAGTIASGLSVNGTTVLKTADKGLITSESDDLLGHFGDVDTTDDLDTELDADLERELACNAGDVLETVEVVTLGEDGKTRTKLLGCLDFATSSDPNSKDGKHQNANSFYSVAPAFKRRLDPSANPCNSGDIEEQLESIRTLSPAGETANQTPEASTGHERSAGADGESSAEPMGLTAATEEEQAEDQQEFFFSLLLNSQSRRMDEQRCCLRNSPGASVVSTHYNSERRSETHSTSAQPNGPQPSSSVPLHLDRMSEEAFFDLIEGVQGDRMDDQRASLPAFPGLRAGPGTQRFESASLVMAHNHPMMASTESGASDGLPEPRNRVFSSNCPQPVSSNGTSVGAAAPTDPATREVDDEFLELIFRLQTVTRIDDQRSSLPDPLYRSYDDARSNELSSVHTVPNTVETNGSTRCSTVADASLQRQSQTLTSNGQTSSFARPPAPTVPDEDFFALIQRVQSTRLDEQRCNPPTSRSPTASVGGCTQPPNTSNKSTSSSSSSSASSTNNAAAKSTSRRRVGSWRRAAPSQNR</sequence>
<evidence type="ECO:0000256" key="9">
    <source>
        <dbReference type="ARBA" id="ARBA00023136"/>
    </source>
</evidence>
<evidence type="ECO:0000256" key="1">
    <source>
        <dbReference type="ARBA" id="ARBA00004236"/>
    </source>
</evidence>
<gene>
    <name evidence="12" type="ORF">CDAUBV1_LOCUS10424</name>
</gene>
<dbReference type="GO" id="GO:0005938">
    <property type="term" value="C:cell cortex"/>
    <property type="evidence" value="ECO:0007669"/>
    <property type="project" value="TreeGrafter"/>
</dbReference>
<dbReference type="InterPro" id="IPR011990">
    <property type="entry name" value="TPR-like_helical_dom_sf"/>
</dbReference>
<evidence type="ECO:0000256" key="10">
    <source>
        <dbReference type="PROSITE-ProRule" id="PRU00339"/>
    </source>
</evidence>
<keyword evidence="4" id="KW-1003">Cell membrane</keyword>
<dbReference type="PANTHER" id="PTHR45954">
    <property type="entry name" value="LD33695P"/>
    <property type="match status" value="1"/>
</dbReference>
<organism evidence="12 13">
    <name type="scientific">Calicophoron daubneyi</name>
    <name type="common">Rumen fluke</name>
    <name type="synonym">Paramphistomum daubneyi</name>
    <dbReference type="NCBI Taxonomy" id="300641"/>
    <lineage>
        <taxon>Eukaryota</taxon>
        <taxon>Metazoa</taxon>
        <taxon>Spiralia</taxon>
        <taxon>Lophotrochozoa</taxon>
        <taxon>Platyhelminthes</taxon>
        <taxon>Trematoda</taxon>
        <taxon>Digenea</taxon>
        <taxon>Plagiorchiida</taxon>
        <taxon>Pronocephalata</taxon>
        <taxon>Paramphistomoidea</taxon>
        <taxon>Paramphistomidae</taxon>
        <taxon>Calicophoron</taxon>
    </lineage>
</organism>
<evidence type="ECO:0000256" key="4">
    <source>
        <dbReference type="ARBA" id="ARBA00022475"/>
    </source>
</evidence>
<feature type="compositionally biased region" description="Polar residues" evidence="11">
    <location>
        <begin position="805"/>
        <end position="826"/>
    </location>
</feature>
<keyword evidence="7" id="KW-0677">Repeat</keyword>
<evidence type="ECO:0000256" key="11">
    <source>
        <dbReference type="SAM" id="MobiDB-lite"/>
    </source>
</evidence>
<dbReference type="Gene3D" id="1.25.40.10">
    <property type="entry name" value="Tetratricopeptide repeat domain"/>
    <property type="match status" value="3"/>
</dbReference>
<evidence type="ECO:0000256" key="6">
    <source>
        <dbReference type="ARBA" id="ARBA00022553"/>
    </source>
</evidence>
<dbReference type="GO" id="GO:0005886">
    <property type="term" value="C:plasma membrane"/>
    <property type="evidence" value="ECO:0007669"/>
    <property type="project" value="UniProtKB-SubCell"/>
</dbReference>
<dbReference type="Proteomes" id="UP001497525">
    <property type="component" value="Unassembled WGS sequence"/>
</dbReference>
<evidence type="ECO:0000313" key="13">
    <source>
        <dbReference type="Proteomes" id="UP001497525"/>
    </source>
</evidence>
<dbReference type="AlphaFoldDB" id="A0AAV2TIX8"/>
<dbReference type="InterPro" id="IPR052386">
    <property type="entry name" value="GPSM"/>
</dbReference>
<dbReference type="Pfam" id="PF13176">
    <property type="entry name" value="TPR_7"/>
    <property type="match status" value="2"/>
</dbReference>
<evidence type="ECO:0000256" key="8">
    <source>
        <dbReference type="ARBA" id="ARBA00022803"/>
    </source>
</evidence>
<feature type="repeat" description="TPR" evidence="10">
    <location>
        <begin position="229"/>
        <end position="262"/>
    </location>
</feature>
<feature type="region of interest" description="Disordered" evidence="11">
    <location>
        <begin position="628"/>
        <end position="661"/>
    </location>
</feature>
<evidence type="ECO:0000256" key="2">
    <source>
        <dbReference type="ARBA" id="ARBA00004496"/>
    </source>
</evidence>
<comment type="caution">
    <text evidence="12">The sequence shown here is derived from an EMBL/GenBank/DDBJ whole genome shotgun (WGS) entry which is preliminary data.</text>
</comment>
<dbReference type="GO" id="GO:0001965">
    <property type="term" value="F:G-protein alpha-subunit binding"/>
    <property type="evidence" value="ECO:0007669"/>
    <property type="project" value="TreeGrafter"/>
</dbReference>
<evidence type="ECO:0008006" key="14">
    <source>
        <dbReference type="Google" id="ProtNLM"/>
    </source>
</evidence>
<evidence type="ECO:0000256" key="7">
    <source>
        <dbReference type="ARBA" id="ARBA00022737"/>
    </source>
</evidence>
<dbReference type="EMBL" id="CAXLJL010000312">
    <property type="protein sequence ID" value="CAL5136365.1"/>
    <property type="molecule type" value="Genomic_DNA"/>
</dbReference>
<dbReference type="Pfam" id="PF13424">
    <property type="entry name" value="TPR_12"/>
    <property type="match status" value="1"/>
</dbReference>
<dbReference type="InterPro" id="IPR003109">
    <property type="entry name" value="GoLoco_motif"/>
</dbReference>
<protein>
    <recommendedName>
        <fullName evidence="14">G-protein-signaling modulator 2</fullName>
    </recommendedName>
</protein>
<evidence type="ECO:0000256" key="5">
    <source>
        <dbReference type="ARBA" id="ARBA00022490"/>
    </source>
</evidence>
<evidence type="ECO:0000256" key="3">
    <source>
        <dbReference type="ARBA" id="ARBA00006600"/>
    </source>
</evidence>
<dbReference type="FunFam" id="1.25.40.10:FF:000043">
    <property type="entry name" value="G-protein-signaling modulator 2 isoform X1"/>
    <property type="match status" value="1"/>
</dbReference>
<accession>A0AAV2TIX8</accession>
<feature type="compositionally biased region" description="Polar residues" evidence="11">
    <location>
        <begin position="880"/>
        <end position="889"/>
    </location>
</feature>
<feature type="compositionally biased region" description="Polar residues" evidence="11">
    <location>
        <begin position="833"/>
        <end position="849"/>
    </location>
</feature>
<dbReference type="PROSITE" id="PS50005">
    <property type="entry name" value="TPR"/>
    <property type="match status" value="1"/>
</dbReference>
<comment type="similarity">
    <text evidence="3">Belongs to the GPSM family.</text>
</comment>
<comment type="subcellular location">
    <subcellularLocation>
        <location evidence="1">Cell membrane</location>
    </subcellularLocation>
    <subcellularLocation>
        <location evidence="2">Cytoplasm</location>
    </subcellularLocation>
</comment>
<feature type="compositionally biased region" description="Low complexity" evidence="11">
    <location>
        <begin position="899"/>
        <end position="923"/>
    </location>
</feature>
<dbReference type="SUPFAM" id="SSF48452">
    <property type="entry name" value="TPR-like"/>
    <property type="match status" value="2"/>
</dbReference>
<name>A0AAV2TIX8_CALDB</name>
<feature type="region of interest" description="Disordered" evidence="11">
    <location>
        <begin position="555"/>
        <end position="599"/>
    </location>
</feature>
<dbReference type="Pfam" id="PF02188">
    <property type="entry name" value="GoLoco"/>
    <property type="match status" value="3"/>
</dbReference>
<dbReference type="SMART" id="SM00390">
    <property type="entry name" value="GoLoco"/>
    <property type="match status" value="4"/>
</dbReference>
<dbReference type="PROSITE" id="PS50877">
    <property type="entry name" value="GOLOCO"/>
    <property type="match status" value="4"/>
</dbReference>
<keyword evidence="5" id="KW-0963">Cytoplasm</keyword>
<keyword evidence="6" id="KW-0597">Phosphoprotein</keyword>
<feature type="compositionally biased region" description="Polar residues" evidence="11">
    <location>
        <begin position="390"/>
        <end position="405"/>
    </location>
</feature>
<dbReference type="SMART" id="SM00028">
    <property type="entry name" value="TPR"/>
    <property type="match status" value="6"/>
</dbReference>
<dbReference type="PANTHER" id="PTHR45954:SF1">
    <property type="entry name" value="LD33695P"/>
    <property type="match status" value="1"/>
</dbReference>
<keyword evidence="8 10" id="KW-0802">TPR repeat</keyword>
<proteinExistence type="inferred from homology"/>
<dbReference type="InterPro" id="IPR019734">
    <property type="entry name" value="TPR_rpt"/>
</dbReference>